<reference evidence="1 2" key="1">
    <citation type="journal article" date="2018" name="Sci. Rep.">
        <title>Genomic signatures of local adaptation to the degree of environmental predictability in rotifers.</title>
        <authorList>
            <person name="Franch-Gras L."/>
            <person name="Hahn C."/>
            <person name="Garcia-Roger E.M."/>
            <person name="Carmona M.J."/>
            <person name="Serra M."/>
            <person name="Gomez A."/>
        </authorList>
    </citation>
    <scope>NUCLEOTIDE SEQUENCE [LARGE SCALE GENOMIC DNA]</scope>
    <source>
        <strain evidence="1">HYR1</strain>
    </source>
</reference>
<accession>A0A3M7RRT2</accession>
<evidence type="ECO:0000313" key="2">
    <source>
        <dbReference type="Proteomes" id="UP000276133"/>
    </source>
</evidence>
<organism evidence="1 2">
    <name type="scientific">Brachionus plicatilis</name>
    <name type="common">Marine rotifer</name>
    <name type="synonym">Brachionus muelleri</name>
    <dbReference type="NCBI Taxonomy" id="10195"/>
    <lineage>
        <taxon>Eukaryota</taxon>
        <taxon>Metazoa</taxon>
        <taxon>Spiralia</taxon>
        <taxon>Gnathifera</taxon>
        <taxon>Rotifera</taxon>
        <taxon>Eurotatoria</taxon>
        <taxon>Monogononta</taxon>
        <taxon>Pseudotrocha</taxon>
        <taxon>Ploima</taxon>
        <taxon>Brachionidae</taxon>
        <taxon>Brachionus</taxon>
    </lineage>
</organism>
<evidence type="ECO:0000313" key="1">
    <source>
        <dbReference type="EMBL" id="RNA26055.1"/>
    </source>
</evidence>
<proteinExistence type="predicted"/>
<keyword evidence="2" id="KW-1185">Reference proteome</keyword>
<dbReference type="EMBL" id="REGN01002809">
    <property type="protein sequence ID" value="RNA26055.1"/>
    <property type="molecule type" value="Genomic_DNA"/>
</dbReference>
<comment type="caution">
    <text evidence="1">The sequence shown here is derived from an EMBL/GenBank/DDBJ whole genome shotgun (WGS) entry which is preliminary data.</text>
</comment>
<sequence length="79" mass="9070">MIRVSNLHFDLLSLATDEEVDEVDDLVNFLLRFIENCRFAGLELAKSTIFLPSKSFKLLLMDTASKNSSKLLFWDRLSS</sequence>
<name>A0A3M7RRT2_BRAPC</name>
<gene>
    <name evidence="1" type="ORF">BpHYR1_030319</name>
</gene>
<protein>
    <submittedName>
        <fullName evidence="1">Uncharacterized protein</fullName>
    </submittedName>
</protein>
<dbReference type="AlphaFoldDB" id="A0A3M7RRT2"/>
<dbReference type="Proteomes" id="UP000276133">
    <property type="component" value="Unassembled WGS sequence"/>
</dbReference>